<reference evidence="1 2" key="1">
    <citation type="journal article" date="2010" name="Stand. Genomic Sci.">
        <title>Complete genome sequence of Spirosoma linguale type strain (1).</title>
        <authorList>
            <person name="Lail K."/>
            <person name="Sikorski J."/>
            <person name="Saunders E."/>
            <person name="Lapidus A."/>
            <person name="Glavina Del Rio T."/>
            <person name="Copeland A."/>
            <person name="Tice H."/>
            <person name="Cheng J.-F."/>
            <person name="Lucas S."/>
            <person name="Nolan M."/>
            <person name="Bruce D."/>
            <person name="Goodwin L."/>
            <person name="Pitluck S."/>
            <person name="Ivanova N."/>
            <person name="Mavromatis K."/>
            <person name="Ovchinnikova G."/>
            <person name="Pati A."/>
            <person name="Chen A."/>
            <person name="Palaniappan K."/>
            <person name="Land M."/>
            <person name="Hauser L."/>
            <person name="Chang Y.-J."/>
            <person name="Jeffries C.D."/>
            <person name="Chain P."/>
            <person name="Brettin T."/>
            <person name="Detter J.C."/>
            <person name="Schuetze A."/>
            <person name="Rohde M."/>
            <person name="Tindall B.J."/>
            <person name="Goeker M."/>
            <person name="Bristow J."/>
            <person name="Eisen J.A."/>
            <person name="Markowitz V."/>
            <person name="Hugenholtz P."/>
            <person name="Kyrpides N.C."/>
            <person name="Klenk H.-P."/>
            <person name="Chen F."/>
        </authorList>
    </citation>
    <scope>NUCLEOTIDE SEQUENCE [LARGE SCALE GENOMIC DNA]</scope>
    <source>
        <strain evidence="2">ATCC 33905 / DSM 74 / LMG 10896 / Claus 1</strain>
    </source>
</reference>
<organism evidence="1 2">
    <name type="scientific">Spirosoma linguale (strain ATCC 33905 / DSM 74 / LMG 10896 / Claus 1)</name>
    <dbReference type="NCBI Taxonomy" id="504472"/>
    <lineage>
        <taxon>Bacteria</taxon>
        <taxon>Pseudomonadati</taxon>
        <taxon>Bacteroidota</taxon>
        <taxon>Cytophagia</taxon>
        <taxon>Cytophagales</taxon>
        <taxon>Cytophagaceae</taxon>
        <taxon>Spirosoma</taxon>
    </lineage>
</organism>
<gene>
    <name evidence="1" type="ordered locus">Slin_4450</name>
</gene>
<keyword evidence="2" id="KW-1185">Reference proteome</keyword>
<dbReference type="STRING" id="504472.Slin_4450"/>
<evidence type="ECO:0000313" key="2">
    <source>
        <dbReference type="Proteomes" id="UP000002028"/>
    </source>
</evidence>
<dbReference type="KEGG" id="sli:Slin_4450"/>
<name>D2QML8_SPILD</name>
<dbReference type="Proteomes" id="UP000002028">
    <property type="component" value="Chromosome"/>
</dbReference>
<dbReference type="AlphaFoldDB" id="D2QML8"/>
<accession>D2QML8</accession>
<evidence type="ECO:0000313" key="1">
    <source>
        <dbReference type="EMBL" id="ADB40431.1"/>
    </source>
</evidence>
<dbReference type="EMBL" id="CP001769">
    <property type="protein sequence ID" value="ADB40431.1"/>
    <property type="molecule type" value="Genomic_DNA"/>
</dbReference>
<proteinExistence type="predicted"/>
<sequence length="68" mass="7818">MNSSSLPVVSAGRWGRHSEIHIVQLTNDEFGLHQAKSSFVNYKSFGFQTLFRIFAPQNSGRLFFRKQN</sequence>
<dbReference type="HOGENOM" id="CLU_2791876_0_0_10"/>
<protein>
    <submittedName>
        <fullName evidence="1">Uncharacterized protein</fullName>
    </submittedName>
</protein>